<dbReference type="Proteomes" id="UP001165341">
    <property type="component" value="Unassembled WGS sequence"/>
</dbReference>
<dbReference type="Pfam" id="PF00072">
    <property type="entry name" value="Response_reg"/>
    <property type="match status" value="1"/>
</dbReference>
<evidence type="ECO:0000256" key="3">
    <source>
        <dbReference type="PROSITE-ProRule" id="PRU00169"/>
    </source>
</evidence>
<dbReference type="PROSITE" id="PS50110">
    <property type="entry name" value="RESPONSE_REGULATORY"/>
    <property type="match status" value="1"/>
</dbReference>
<sequence length="215" mass="23272">MIRILLADDHTTFTELLAGALNREPDLCTVGTAQSTRRAVELSRELQPDLIVLDYHLTDGSGLAAVALILAERPSTRIVMLTGDPSPEVIEQAAALGVCAFLPKDGSLAGLVDTIRHARLGTFSLHPSLMIQLSTQRQSRMLEQPSASLTRRELDVLALMAEGTEVRISAQILGISENTCRGYVKSILAKLDAHSQLQAVVNATKLGLLEVRERV</sequence>
<name>A0AA41QUL9_9MICO</name>
<evidence type="ECO:0000256" key="2">
    <source>
        <dbReference type="ARBA" id="ARBA00023125"/>
    </source>
</evidence>
<evidence type="ECO:0000313" key="6">
    <source>
        <dbReference type="EMBL" id="MCI4658000.1"/>
    </source>
</evidence>
<dbReference type="InterPro" id="IPR000792">
    <property type="entry name" value="Tscrpt_reg_LuxR_C"/>
</dbReference>
<dbReference type="PROSITE" id="PS50043">
    <property type="entry name" value="HTH_LUXR_2"/>
    <property type="match status" value="1"/>
</dbReference>
<organism evidence="6 7">
    <name type="scientific">Cryobacterium zhongshanensis</name>
    <dbReference type="NCBI Taxonomy" id="2928153"/>
    <lineage>
        <taxon>Bacteria</taxon>
        <taxon>Bacillati</taxon>
        <taxon>Actinomycetota</taxon>
        <taxon>Actinomycetes</taxon>
        <taxon>Micrococcales</taxon>
        <taxon>Microbacteriaceae</taxon>
        <taxon>Cryobacterium</taxon>
    </lineage>
</organism>
<dbReference type="RefSeq" id="WP_243011802.1">
    <property type="nucleotide sequence ID" value="NZ_JALGAR010000002.1"/>
</dbReference>
<dbReference type="InterPro" id="IPR039420">
    <property type="entry name" value="WalR-like"/>
</dbReference>
<dbReference type="CDD" id="cd06170">
    <property type="entry name" value="LuxR_C_like"/>
    <property type="match status" value="1"/>
</dbReference>
<dbReference type="PANTHER" id="PTHR43214:SF43">
    <property type="entry name" value="TWO-COMPONENT RESPONSE REGULATOR"/>
    <property type="match status" value="1"/>
</dbReference>
<dbReference type="PANTHER" id="PTHR43214">
    <property type="entry name" value="TWO-COMPONENT RESPONSE REGULATOR"/>
    <property type="match status" value="1"/>
</dbReference>
<dbReference type="Pfam" id="PF00196">
    <property type="entry name" value="GerE"/>
    <property type="match status" value="1"/>
</dbReference>
<dbReference type="GO" id="GO:0003677">
    <property type="term" value="F:DNA binding"/>
    <property type="evidence" value="ECO:0007669"/>
    <property type="project" value="UniProtKB-KW"/>
</dbReference>
<evidence type="ECO:0000259" key="5">
    <source>
        <dbReference type="PROSITE" id="PS50110"/>
    </source>
</evidence>
<protein>
    <submittedName>
        <fullName evidence="6">Response regulator transcription factor</fullName>
    </submittedName>
</protein>
<feature type="domain" description="HTH luxR-type" evidence="4">
    <location>
        <begin position="142"/>
        <end position="207"/>
    </location>
</feature>
<keyword evidence="2" id="KW-0238">DNA-binding</keyword>
<dbReference type="AlphaFoldDB" id="A0AA41QUL9"/>
<dbReference type="SUPFAM" id="SSF46894">
    <property type="entry name" value="C-terminal effector domain of the bipartite response regulators"/>
    <property type="match status" value="1"/>
</dbReference>
<evidence type="ECO:0000256" key="1">
    <source>
        <dbReference type="ARBA" id="ARBA00022553"/>
    </source>
</evidence>
<dbReference type="InterPro" id="IPR011006">
    <property type="entry name" value="CheY-like_superfamily"/>
</dbReference>
<dbReference type="SMART" id="SM00448">
    <property type="entry name" value="REC"/>
    <property type="match status" value="1"/>
</dbReference>
<dbReference type="Gene3D" id="3.40.50.2300">
    <property type="match status" value="1"/>
</dbReference>
<reference evidence="6" key="1">
    <citation type="submission" date="2022-03" db="EMBL/GenBank/DDBJ databases">
        <title>Cryobacterium sp. nov. strain ZS14-85, isolated from Antarctic soil.</title>
        <authorList>
            <person name="Li J."/>
            <person name="Niu G."/>
        </authorList>
    </citation>
    <scope>NUCLEOTIDE SEQUENCE</scope>
    <source>
        <strain evidence="6">ZS14-85</strain>
    </source>
</reference>
<keyword evidence="1 3" id="KW-0597">Phosphoprotein</keyword>
<accession>A0AA41QUL9</accession>
<dbReference type="PRINTS" id="PR00038">
    <property type="entry name" value="HTHLUXR"/>
</dbReference>
<dbReference type="CDD" id="cd17535">
    <property type="entry name" value="REC_NarL-like"/>
    <property type="match status" value="1"/>
</dbReference>
<dbReference type="SUPFAM" id="SSF52172">
    <property type="entry name" value="CheY-like"/>
    <property type="match status" value="1"/>
</dbReference>
<dbReference type="EMBL" id="JALGAR010000002">
    <property type="protein sequence ID" value="MCI4658000.1"/>
    <property type="molecule type" value="Genomic_DNA"/>
</dbReference>
<gene>
    <name evidence="6" type="ORF">MQH31_09290</name>
</gene>
<keyword evidence="7" id="KW-1185">Reference proteome</keyword>
<dbReference type="InterPro" id="IPR058245">
    <property type="entry name" value="NreC/VraR/RcsB-like_REC"/>
</dbReference>
<evidence type="ECO:0000259" key="4">
    <source>
        <dbReference type="PROSITE" id="PS50043"/>
    </source>
</evidence>
<dbReference type="InterPro" id="IPR001789">
    <property type="entry name" value="Sig_transdc_resp-reg_receiver"/>
</dbReference>
<feature type="modified residue" description="4-aspartylphosphate" evidence="3">
    <location>
        <position position="54"/>
    </location>
</feature>
<dbReference type="GO" id="GO:0006355">
    <property type="term" value="P:regulation of DNA-templated transcription"/>
    <property type="evidence" value="ECO:0007669"/>
    <property type="project" value="InterPro"/>
</dbReference>
<dbReference type="InterPro" id="IPR016032">
    <property type="entry name" value="Sig_transdc_resp-reg_C-effctor"/>
</dbReference>
<proteinExistence type="predicted"/>
<dbReference type="GO" id="GO:0000160">
    <property type="term" value="P:phosphorelay signal transduction system"/>
    <property type="evidence" value="ECO:0007669"/>
    <property type="project" value="InterPro"/>
</dbReference>
<evidence type="ECO:0000313" key="7">
    <source>
        <dbReference type="Proteomes" id="UP001165341"/>
    </source>
</evidence>
<comment type="caution">
    <text evidence="6">The sequence shown here is derived from an EMBL/GenBank/DDBJ whole genome shotgun (WGS) entry which is preliminary data.</text>
</comment>
<feature type="domain" description="Response regulatory" evidence="5">
    <location>
        <begin position="3"/>
        <end position="119"/>
    </location>
</feature>
<dbReference type="SMART" id="SM00421">
    <property type="entry name" value="HTH_LUXR"/>
    <property type="match status" value="1"/>
</dbReference>